<feature type="region of interest" description="Disordered" evidence="2">
    <location>
        <begin position="64"/>
        <end position="145"/>
    </location>
</feature>
<feature type="region of interest" description="Disordered" evidence="2">
    <location>
        <begin position="677"/>
        <end position="701"/>
    </location>
</feature>
<name>A0A9K3LGS9_9STRA</name>
<evidence type="ECO:0000313" key="4">
    <source>
        <dbReference type="EMBL" id="KAG7361837.1"/>
    </source>
</evidence>
<protein>
    <recommendedName>
        <fullName evidence="6">Golgin-84</fullName>
    </recommendedName>
</protein>
<dbReference type="EMBL" id="JAGRRH010000013">
    <property type="protein sequence ID" value="KAG7361837.1"/>
    <property type="molecule type" value="Genomic_DNA"/>
</dbReference>
<reference evidence="4" key="2">
    <citation type="submission" date="2021-04" db="EMBL/GenBank/DDBJ databases">
        <authorList>
            <person name="Podell S."/>
        </authorList>
    </citation>
    <scope>NUCLEOTIDE SEQUENCE</scope>
    <source>
        <strain evidence="4">Hildebrandi</strain>
    </source>
</reference>
<proteinExistence type="predicted"/>
<comment type="caution">
    <text evidence="4">The sequence shown here is derived from an EMBL/GenBank/DDBJ whole genome shotgun (WGS) entry which is preliminary data.</text>
</comment>
<evidence type="ECO:0008006" key="6">
    <source>
        <dbReference type="Google" id="ProtNLM"/>
    </source>
</evidence>
<feature type="compositionally biased region" description="Basic and acidic residues" evidence="2">
    <location>
        <begin position="235"/>
        <end position="244"/>
    </location>
</feature>
<gene>
    <name evidence="4" type="ORF">IV203_036938</name>
</gene>
<keyword evidence="3" id="KW-0472">Membrane</keyword>
<feature type="coiled-coil region" evidence="1">
    <location>
        <begin position="594"/>
        <end position="653"/>
    </location>
</feature>
<dbReference type="OrthoDB" id="248903at2759"/>
<evidence type="ECO:0000313" key="5">
    <source>
        <dbReference type="Proteomes" id="UP000693970"/>
    </source>
</evidence>
<keyword evidence="1" id="KW-0175">Coiled coil</keyword>
<dbReference type="AlphaFoldDB" id="A0A9K3LGS9"/>
<evidence type="ECO:0000256" key="3">
    <source>
        <dbReference type="SAM" id="Phobius"/>
    </source>
</evidence>
<evidence type="ECO:0000256" key="2">
    <source>
        <dbReference type="SAM" id="MobiDB-lite"/>
    </source>
</evidence>
<feature type="compositionally biased region" description="Polar residues" evidence="2">
    <location>
        <begin position="262"/>
        <end position="274"/>
    </location>
</feature>
<feature type="region of interest" description="Disordered" evidence="2">
    <location>
        <begin position="510"/>
        <end position="543"/>
    </location>
</feature>
<organism evidence="4 5">
    <name type="scientific">Nitzschia inconspicua</name>
    <dbReference type="NCBI Taxonomy" id="303405"/>
    <lineage>
        <taxon>Eukaryota</taxon>
        <taxon>Sar</taxon>
        <taxon>Stramenopiles</taxon>
        <taxon>Ochrophyta</taxon>
        <taxon>Bacillariophyta</taxon>
        <taxon>Bacillariophyceae</taxon>
        <taxon>Bacillariophycidae</taxon>
        <taxon>Bacillariales</taxon>
        <taxon>Bacillariaceae</taxon>
        <taxon>Nitzschia</taxon>
    </lineage>
</organism>
<keyword evidence="3" id="KW-1133">Transmembrane helix</keyword>
<feature type="compositionally biased region" description="Basic and acidic residues" evidence="2">
    <location>
        <begin position="510"/>
        <end position="523"/>
    </location>
</feature>
<feature type="compositionally biased region" description="Acidic residues" evidence="2">
    <location>
        <begin position="72"/>
        <end position="131"/>
    </location>
</feature>
<reference evidence="4" key="1">
    <citation type="journal article" date="2021" name="Sci. Rep.">
        <title>Diploid genomic architecture of Nitzschia inconspicua, an elite biomass production diatom.</title>
        <authorList>
            <person name="Oliver A."/>
            <person name="Podell S."/>
            <person name="Pinowska A."/>
            <person name="Traller J.C."/>
            <person name="Smith S.R."/>
            <person name="McClure R."/>
            <person name="Beliaev A."/>
            <person name="Bohutskyi P."/>
            <person name="Hill E.A."/>
            <person name="Rabines A."/>
            <person name="Zheng H."/>
            <person name="Allen L.Z."/>
            <person name="Kuo A."/>
            <person name="Grigoriev I.V."/>
            <person name="Allen A.E."/>
            <person name="Hazlebeck D."/>
            <person name="Allen E.E."/>
        </authorList>
    </citation>
    <scope>NUCLEOTIDE SEQUENCE</scope>
    <source>
        <strain evidence="4">Hildebrandi</strain>
    </source>
</reference>
<dbReference type="Proteomes" id="UP000693970">
    <property type="component" value="Unassembled WGS sequence"/>
</dbReference>
<sequence length="910" mass="101313">MSRWLKSVNTLLDNLDGTVADQAAGDGQQLLETSCQVVSSTTAGLIGGIGGISSGVAATRRLNNSNHRREQEEQDHEEDDDDDDDDDDDEYSTDEYYTTDDNDDGISGDSDEGEEDNDNNEDDPNDDDNDVDAVIPSPVVPEMQQPLSLTVTNPITTTTTTAAETASAVSTVDPAPDAAITPSAAAAAAVAATGGQIPIGETRNHTTDSVSELSFSDETQEIIGVVEGPVVDVSDARTKNDTIRPPKHPTNNPIQHQPPLASFTNNDRPTSQSRTVKNQPTTTTTTTTNVPTTAGTKRNDSTTNTTTTTTTSNLSPSPASNNNNNSNNSKVKALQSLLDQARKDLATAQNKNQRLEQRMSMLEETIARNEQEMQAQARELQQAGKELESIRTTAQEEQDDILEEHEEEMEELQKQHQSELDQLRDNYEKTIAEWKESFQQEQQKRQQEGGNWNQELEDAIQRERDALTKLSHVTIENDNLRRSLEESRGVESELQQKLKDALHAAKTALEREKQAQDELDASKARHSKQLAQRQRRESELEQTISELGSALSLAKQHEQLQQQQHFMAGNGVEESETVDTMTYKVQWEQAVDEIESLRVQLAMEQQRRESLHEELQDVSAERTREAEMEQARQQDHDRKIAELELTISQLQASLHETAGYRSSNNDAPLKVSSIMDDKAQTTSSVQQEDLNHHQQQQQQYNQRIQQQLNDAKGEISNLSEQVLKYQQQAEYSKSEILTLKGRLQAATSRAEKAEEALSQSRLSSFDVEVGGAAANSHVGSMGSPVIGQSYITRRRIKGRAQGSQVRTIRSALRLGPAVSTLNGSRRGDGSHGSTSTAMDQLFMTIDAVDQWMVDTGTFLRHEPLARLFFFLYLTTLHLWSFALIVFHTTEVEHGDFGSMDSNPRHWRERS</sequence>
<accession>A0A9K3LGS9</accession>
<keyword evidence="3" id="KW-0812">Transmembrane</keyword>
<evidence type="ECO:0000256" key="1">
    <source>
        <dbReference type="SAM" id="Coils"/>
    </source>
</evidence>
<keyword evidence="5" id="KW-1185">Reference proteome</keyword>
<feature type="compositionally biased region" description="Low complexity" evidence="2">
    <location>
        <begin position="275"/>
        <end position="329"/>
    </location>
</feature>
<feature type="transmembrane region" description="Helical" evidence="3">
    <location>
        <begin position="867"/>
        <end position="886"/>
    </location>
</feature>
<feature type="region of interest" description="Disordered" evidence="2">
    <location>
        <begin position="235"/>
        <end position="329"/>
    </location>
</feature>